<proteinExistence type="predicted"/>
<evidence type="ECO:0000313" key="2">
    <source>
        <dbReference type="EMBL" id="GER39130.1"/>
    </source>
</evidence>
<comment type="caution">
    <text evidence="2">The sequence shown here is derived from an EMBL/GenBank/DDBJ whole genome shotgun (WGS) entry which is preliminary data.</text>
</comment>
<gene>
    <name evidence="2" type="ORF">STAS_15673</name>
</gene>
<name>A0A5A7Q1Y6_STRAF</name>
<protein>
    <submittedName>
        <fullName evidence="2">NADH-quinone oxidoreductase subunit D 2</fullName>
    </submittedName>
</protein>
<dbReference type="EMBL" id="BKCP01005572">
    <property type="protein sequence ID" value="GER39130.1"/>
    <property type="molecule type" value="Genomic_DNA"/>
</dbReference>
<feature type="compositionally biased region" description="Basic and acidic residues" evidence="1">
    <location>
        <begin position="1"/>
        <end position="10"/>
    </location>
</feature>
<evidence type="ECO:0000256" key="1">
    <source>
        <dbReference type="SAM" id="MobiDB-lite"/>
    </source>
</evidence>
<dbReference type="AlphaFoldDB" id="A0A5A7Q1Y6"/>
<reference evidence="3" key="1">
    <citation type="journal article" date="2019" name="Curr. Biol.">
        <title>Genome Sequence of Striga asiatica Provides Insight into the Evolution of Plant Parasitism.</title>
        <authorList>
            <person name="Yoshida S."/>
            <person name="Kim S."/>
            <person name="Wafula E.K."/>
            <person name="Tanskanen J."/>
            <person name="Kim Y.M."/>
            <person name="Honaas L."/>
            <person name="Yang Z."/>
            <person name="Spallek T."/>
            <person name="Conn C.E."/>
            <person name="Ichihashi Y."/>
            <person name="Cheong K."/>
            <person name="Cui S."/>
            <person name="Der J.P."/>
            <person name="Gundlach H."/>
            <person name="Jiao Y."/>
            <person name="Hori C."/>
            <person name="Ishida J.K."/>
            <person name="Kasahara H."/>
            <person name="Kiba T."/>
            <person name="Kim M.S."/>
            <person name="Koo N."/>
            <person name="Laohavisit A."/>
            <person name="Lee Y.H."/>
            <person name="Lumba S."/>
            <person name="McCourt P."/>
            <person name="Mortimer J.C."/>
            <person name="Mutuku J.M."/>
            <person name="Nomura T."/>
            <person name="Sasaki-Sekimoto Y."/>
            <person name="Seto Y."/>
            <person name="Wang Y."/>
            <person name="Wakatake T."/>
            <person name="Sakakibara H."/>
            <person name="Demura T."/>
            <person name="Yamaguchi S."/>
            <person name="Yoneyama K."/>
            <person name="Manabe R.I."/>
            <person name="Nelson D.C."/>
            <person name="Schulman A.H."/>
            <person name="Timko M.P."/>
            <person name="dePamphilis C.W."/>
            <person name="Choi D."/>
            <person name="Shirasu K."/>
        </authorList>
    </citation>
    <scope>NUCLEOTIDE SEQUENCE [LARGE SCALE GENOMIC DNA]</scope>
    <source>
        <strain evidence="3">cv. UVA1</strain>
    </source>
</reference>
<feature type="region of interest" description="Disordered" evidence="1">
    <location>
        <begin position="1"/>
        <end position="25"/>
    </location>
</feature>
<evidence type="ECO:0000313" key="3">
    <source>
        <dbReference type="Proteomes" id="UP000325081"/>
    </source>
</evidence>
<sequence length="378" mass="42723">MESGRLRITKESSSSQDPRKDLGAFGGSDLMMKEIRIKGKGVPLEWKYYSPLEIQITYFRAIPGFLTELYEIEQRYGHTRQWMRLNGTIPLLYYSTYEEKVPSFFLFYYDRHGTLAQSGQEHNHCLSADLAQSPVGRDFPRTTSVISDVDDHSSVAAAGAPFPGLPPNLSTFDQLSFSRRSKDKSGQFLISSGSLEGLVNQFLILGCEGKDRDYSSQRVRGLRVPVSPVPCHLASERMALRNALAQVSSLAPGVVFPSATFTISKWWKLPRRAVPIEQLTQRKGRAFMPEKGPYDRRKRQKGNYLFRENSLLEDLIFPKGPGFLDRSIDYFCRAFRSELTAPSFSRTIAATLTAILLLPMLTLPIHRLNLCPSLLELL</sequence>
<keyword evidence="3" id="KW-1185">Reference proteome</keyword>
<organism evidence="2 3">
    <name type="scientific">Striga asiatica</name>
    <name type="common">Asiatic witchweed</name>
    <name type="synonym">Buchnera asiatica</name>
    <dbReference type="NCBI Taxonomy" id="4170"/>
    <lineage>
        <taxon>Eukaryota</taxon>
        <taxon>Viridiplantae</taxon>
        <taxon>Streptophyta</taxon>
        <taxon>Embryophyta</taxon>
        <taxon>Tracheophyta</taxon>
        <taxon>Spermatophyta</taxon>
        <taxon>Magnoliopsida</taxon>
        <taxon>eudicotyledons</taxon>
        <taxon>Gunneridae</taxon>
        <taxon>Pentapetalae</taxon>
        <taxon>asterids</taxon>
        <taxon>lamiids</taxon>
        <taxon>Lamiales</taxon>
        <taxon>Orobanchaceae</taxon>
        <taxon>Buchnereae</taxon>
        <taxon>Striga</taxon>
    </lineage>
</organism>
<dbReference type="Proteomes" id="UP000325081">
    <property type="component" value="Unassembled WGS sequence"/>
</dbReference>
<accession>A0A5A7Q1Y6</accession>